<gene>
    <name evidence="2" type="ORF">FGG15_17005</name>
</gene>
<comment type="caution">
    <text evidence="2">The sequence shown here is derived from an EMBL/GenBank/DDBJ whole genome shotgun (WGS) entry which is preliminary data.</text>
</comment>
<name>A0ABY2WI20_9FLAO</name>
<dbReference type="Pfam" id="PF05656">
    <property type="entry name" value="DUF805"/>
    <property type="match status" value="1"/>
</dbReference>
<feature type="transmembrane region" description="Helical" evidence="1">
    <location>
        <begin position="84"/>
        <end position="103"/>
    </location>
</feature>
<dbReference type="Proteomes" id="UP000751614">
    <property type="component" value="Unassembled WGS sequence"/>
</dbReference>
<feature type="transmembrane region" description="Helical" evidence="1">
    <location>
        <begin position="23"/>
        <end position="40"/>
    </location>
</feature>
<feature type="transmembrane region" description="Helical" evidence="1">
    <location>
        <begin position="52"/>
        <end position="72"/>
    </location>
</feature>
<dbReference type="InterPro" id="IPR008523">
    <property type="entry name" value="DUF805"/>
</dbReference>
<keyword evidence="1" id="KW-0472">Membrane</keyword>
<dbReference type="PANTHER" id="PTHR34980">
    <property type="entry name" value="INNER MEMBRANE PROTEIN-RELATED-RELATED"/>
    <property type="match status" value="1"/>
</dbReference>
<keyword evidence="3" id="KW-1185">Reference proteome</keyword>
<organism evidence="2 3">
    <name type="scientific">Flagellimonas algicola</name>
    <dbReference type="NCBI Taxonomy" id="2583815"/>
    <lineage>
        <taxon>Bacteria</taxon>
        <taxon>Pseudomonadati</taxon>
        <taxon>Bacteroidota</taxon>
        <taxon>Flavobacteriia</taxon>
        <taxon>Flavobacteriales</taxon>
        <taxon>Flavobacteriaceae</taxon>
        <taxon>Flagellimonas</taxon>
    </lineage>
</organism>
<proteinExistence type="predicted"/>
<dbReference type="EMBL" id="VCNI01000003">
    <property type="protein sequence ID" value="TMU50922.1"/>
    <property type="molecule type" value="Genomic_DNA"/>
</dbReference>
<evidence type="ECO:0000313" key="2">
    <source>
        <dbReference type="EMBL" id="TMU50922.1"/>
    </source>
</evidence>
<keyword evidence="1" id="KW-1133">Transmembrane helix</keyword>
<sequence>MKWYLKVLKQYANFKGRARRKEFWMFYIIHAVFSGLAVAIDNITGLSGELPLGPIYGLYTLVMIVPILAVMVRRMHDIGKKWTWLLVGLIPAIGGIWLFFLWIKDGEPGENDYGVNPKLAVA</sequence>
<dbReference type="PANTHER" id="PTHR34980:SF2">
    <property type="entry name" value="INNER MEMBRANE PROTEIN YHAH-RELATED"/>
    <property type="match status" value="1"/>
</dbReference>
<protein>
    <submittedName>
        <fullName evidence="2">DUF805 domain-containing protein</fullName>
    </submittedName>
</protein>
<evidence type="ECO:0000313" key="3">
    <source>
        <dbReference type="Proteomes" id="UP000751614"/>
    </source>
</evidence>
<keyword evidence="1" id="KW-0812">Transmembrane</keyword>
<accession>A0ABY2WI20</accession>
<dbReference type="RefSeq" id="WP_138838562.1">
    <property type="nucleotide sequence ID" value="NZ_VCNI01000003.1"/>
</dbReference>
<reference evidence="2 3" key="1">
    <citation type="submission" date="2019-05" db="EMBL/GenBank/DDBJ databases">
        <title>Flagellimonas sp. AsT0115, sp. nov., isolated from a marine red algae, Asparagopsis taxiformis.</title>
        <authorList>
            <person name="Kim J."/>
            <person name="Jeong S.E."/>
            <person name="Jeon C.O."/>
        </authorList>
    </citation>
    <scope>NUCLEOTIDE SEQUENCE [LARGE SCALE GENOMIC DNA]</scope>
    <source>
        <strain evidence="2 3">AsT0115</strain>
    </source>
</reference>
<evidence type="ECO:0000256" key="1">
    <source>
        <dbReference type="SAM" id="Phobius"/>
    </source>
</evidence>